<dbReference type="Gene3D" id="3.90.640.10">
    <property type="entry name" value="Actin, Chain A, domain 4"/>
    <property type="match status" value="1"/>
</dbReference>
<dbReference type="Proteomes" id="UP000756921">
    <property type="component" value="Unassembled WGS sequence"/>
</dbReference>
<dbReference type="Gene3D" id="3.30.420.40">
    <property type="match status" value="2"/>
</dbReference>
<dbReference type="SUPFAM" id="SSF53067">
    <property type="entry name" value="Actin-like ATPase domain"/>
    <property type="match status" value="2"/>
</dbReference>
<name>A0A9P6G4Y2_9PLEO</name>
<organism evidence="1 2">
    <name type="scientific">Paraphaeosphaeria minitans</name>
    <dbReference type="NCBI Taxonomy" id="565426"/>
    <lineage>
        <taxon>Eukaryota</taxon>
        <taxon>Fungi</taxon>
        <taxon>Dikarya</taxon>
        <taxon>Ascomycota</taxon>
        <taxon>Pezizomycotina</taxon>
        <taxon>Dothideomycetes</taxon>
        <taxon>Pleosporomycetidae</taxon>
        <taxon>Pleosporales</taxon>
        <taxon>Massarineae</taxon>
        <taxon>Didymosphaeriaceae</taxon>
        <taxon>Paraphaeosphaeria</taxon>
    </lineage>
</organism>
<evidence type="ECO:0000313" key="1">
    <source>
        <dbReference type="EMBL" id="KAF9728578.1"/>
    </source>
</evidence>
<dbReference type="PANTHER" id="PTHR14187:SF82">
    <property type="entry name" value="FAMILY CHAPERONE, PUTATIVE (AFU_ORTHOLOGUE AFUA_7G08575)-RELATED"/>
    <property type="match status" value="1"/>
</dbReference>
<comment type="caution">
    <text evidence="1">The sequence shown here is derived from an EMBL/GenBank/DDBJ whole genome shotgun (WGS) entry which is preliminary data.</text>
</comment>
<dbReference type="AlphaFoldDB" id="A0A9P6G4Y2"/>
<dbReference type="InterPro" id="IPR043129">
    <property type="entry name" value="ATPase_NBD"/>
</dbReference>
<proteinExistence type="predicted"/>
<accession>A0A9P6G4Y2</accession>
<dbReference type="PANTHER" id="PTHR14187">
    <property type="entry name" value="ALPHA KINASE/ELONGATION FACTOR 2 KINASE"/>
    <property type="match status" value="1"/>
</dbReference>
<sequence>MMKENRLVLGLDYGTTYTGVSYWETSDTGLNENHIEVINNWPSRHTKIGTKEKVPSEIAYMPDGAQWGSLIPPHVTRHMWTKLQLDSPQTGEAAEIIKEQQLAAQSLNKQPIDIIADFLQHVKDHVLKTLDEEYGREVWTTLPIALVLTVPAMWSDAAKDRTLQAVLQAGFNNTYFPTLKRSLLATEPEAAAIYTIKTLRGTTQGQRLAVGDGFVICDMGGGTVDLISFRVAELQPTVVEEATLGAGDQCGGSFIDRAFIQCEDIPRTSLTPKLGRMVEDFILEAKTGFSGKETYFLRLPSPLNAMDEDTARGISDGEIVITPEDMVDMFELPIRKTCDLIDGQIKQAQQTSKIKLQYLFMVGYFPESPYVYSKIKEYVETKGLKTFRPAYAWSAVVCGAAAKGLEGDGCLPIRNRKCRRHYGTACYKPFVKGINREADSFVCSVSGLKRGGNQIGWHLKKGQDLSTSALPHASLPMYASFWPREKKFVEVLLCATDADNPPSRRNSDVYEVAELTVDLTGVPKQKFLSLRNGANQTYYDVHFQVEVSATSALEYAVSFDGARYGSITASYT</sequence>
<dbReference type="OrthoDB" id="2963168at2759"/>
<reference evidence="1" key="1">
    <citation type="journal article" date="2020" name="Mol. Plant Microbe Interact.">
        <title>Genome Sequence of the Biocontrol Agent Coniothyrium minitans strain Conio (IMI 134523).</title>
        <authorList>
            <person name="Patel D."/>
            <person name="Shittu T.A."/>
            <person name="Baroncelli R."/>
            <person name="Muthumeenakshi S."/>
            <person name="Osborne T.H."/>
            <person name="Janganan T.K."/>
            <person name="Sreenivasaprasad S."/>
        </authorList>
    </citation>
    <scope>NUCLEOTIDE SEQUENCE</scope>
    <source>
        <strain evidence="1">Conio</strain>
    </source>
</reference>
<keyword evidence="2" id="KW-1185">Reference proteome</keyword>
<dbReference type="CDD" id="cd10170">
    <property type="entry name" value="ASKHA_NBD_HSP70"/>
    <property type="match status" value="1"/>
</dbReference>
<gene>
    <name evidence="1" type="ORF">PMIN01_13406</name>
</gene>
<evidence type="ECO:0000313" key="2">
    <source>
        <dbReference type="Proteomes" id="UP000756921"/>
    </source>
</evidence>
<protein>
    <submittedName>
        <fullName evidence="1">Hsp70 protein-like protein</fullName>
    </submittedName>
</protein>
<dbReference type="EMBL" id="WJXW01000019">
    <property type="protein sequence ID" value="KAF9728578.1"/>
    <property type="molecule type" value="Genomic_DNA"/>
</dbReference>